<comment type="caution">
    <text evidence="2">The sequence shown here is derived from an EMBL/GenBank/DDBJ whole genome shotgun (WGS) entry which is preliminary data.</text>
</comment>
<reference evidence="2 3" key="2">
    <citation type="submission" date="2019-02" db="EMBL/GenBank/DDBJ databases">
        <title>'Lichenibacterium ramalinii' gen. nov. sp. nov., 'Lichenibacterium minor' gen. nov. sp. nov.</title>
        <authorList>
            <person name="Pankratov T."/>
        </authorList>
    </citation>
    <scope>NUCLEOTIDE SEQUENCE [LARGE SCALE GENOMIC DNA]</scope>
    <source>
        <strain evidence="2 3">RmlP026</strain>
    </source>
</reference>
<dbReference type="AlphaFoldDB" id="A0A4Q2U5X6"/>
<gene>
    <name evidence="2" type="ORF">D3273_11205</name>
</gene>
<organism evidence="2 3">
    <name type="scientific">Lichenibacterium minor</name>
    <dbReference type="NCBI Taxonomy" id="2316528"/>
    <lineage>
        <taxon>Bacteria</taxon>
        <taxon>Pseudomonadati</taxon>
        <taxon>Pseudomonadota</taxon>
        <taxon>Alphaproteobacteria</taxon>
        <taxon>Hyphomicrobiales</taxon>
        <taxon>Lichenihabitantaceae</taxon>
        <taxon>Lichenibacterium</taxon>
    </lineage>
</organism>
<feature type="signal peptide" evidence="1">
    <location>
        <begin position="1"/>
        <end position="23"/>
    </location>
</feature>
<feature type="chain" id="PRO_5020212559" evidence="1">
    <location>
        <begin position="24"/>
        <end position="149"/>
    </location>
</feature>
<evidence type="ECO:0000313" key="3">
    <source>
        <dbReference type="Proteomes" id="UP000290759"/>
    </source>
</evidence>
<keyword evidence="1" id="KW-0732">Signal</keyword>
<sequence>MRHWFLGLAASTLLAASAAPACATSPLIANGDYPYWKLNYARLDTTYGAIDRRARRHAEFKWDATTYCRYRSGWQGPGAYKIGDRYRRRFGWDAGYSWQGPGVPEDHDGGETMAAYLADYRRDFGREPVCGPVRHHRRIRHEVVLRRKG</sequence>
<keyword evidence="3" id="KW-1185">Reference proteome</keyword>
<dbReference type="EMBL" id="QYBB01000010">
    <property type="protein sequence ID" value="RYC31983.1"/>
    <property type="molecule type" value="Genomic_DNA"/>
</dbReference>
<accession>A0A4Q2U5X6</accession>
<reference evidence="2 3" key="1">
    <citation type="submission" date="2018-12" db="EMBL/GenBank/DDBJ databases">
        <authorList>
            <person name="Grouzdev D.S."/>
            <person name="Krutkina M.S."/>
        </authorList>
    </citation>
    <scope>NUCLEOTIDE SEQUENCE [LARGE SCALE GENOMIC DNA]</scope>
    <source>
        <strain evidence="2 3">RmlP026</strain>
    </source>
</reference>
<name>A0A4Q2U5X6_9HYPH</name>
<evidence type="ECO:0000313" key="2">
    <source>
        <dbReference type="EMBL" id="RYC31983.1"/>
    </source>
</evidence>
<evidence type="ECO:0000256" key="1">
    <source>
        <dbReference type="SAM" id="SignalP"/>
    </source>
</evidence>
<dbReference type="Proteomes" id="UP000290759">
    <property type="component" value="Unassembled WGS sequence"/>
</dbReference>
<proteinExistence type="predicted"/>
<dbReference type="OrthoDB" id="9841278at2"/>
<protein>
    <submittedName>
        <fullName evidence="2">Uncharacterized protein</fullName>
    </submittedName>
</protein>
<dbReference type="RefSeq" id="WP_129226505.1">
    <property type="nucleotide sequence ID" value="NZ_QYBB01000010.1"/>
</dbReference>